<evidence type="ECO:0000313" key="6">
    <source>
        <dbReference type="EMBL" id="GAA4954904.1"/>
    </source>
</evidence>
<dbReference type="InterPro" id="IPR036849">
    <property type="entry name" value="Enolase-like_C_sf"/>
</dbReference>
<dbReference type="Gene3D" id="3.20.20.120">
    <property type="entry name" value="Enolase-like C-terminal domain"/>
    <property type="match status" value="1"/>
</dbReference>
<keyword evidence="2" id="KW-0479">Metal-binding</keyword>
<dbReference type="InterPro" id="IPR018110">
    <property type="entry name" value="Mandel_Rmase/mucon_lact_enz_CS"/>
</dbReference>
<sequence length="356" mass="37736">MRIAGVEASVRRFPLQDTWDGGVSHHDLVVVTVTTDSGAEGSGFGWTPRVGGEAVRAVVEHDCAPVLVGRDPAPAPRWEQLYTHLHEAGPGGISAMALAAVDIALWDLRARALGLSLVDLIGRRRDSVPCYGSGVNLDRGLEELLDQVRRFTAAGHSAVKMKVGSADLERDVERVARVRELLGPYGRLMIDANQRWDLPGAVRAMGTLAGFDPYWIEEPLPADDLQAHARLRAATAVPFAIGENLRTVRSFRDALVRGVCDVAQPNVVRVGGITPFLRIADLAAAFSVPVAPHLLPDLSVQLAQCVPAVSMVEDVERASFADLGALARPSGVSVGAAGGTSDTPPGHGLVFAQPEG</sequence>
<dbReference type="PANTHER" id="PTHR13794:SF58">
    <property type="entry name" value="MITOCHONDRIAL ENOLASE SUPERFAMILY MEMBER 1"/>
    <property type="match status" value="1"/>
</dbReference>
<accession>A0ABP9GVX8</accession>
<dbReference type="CDD" id="cd03316">
    <property type="entry name" value="MR_like"/>
    <property type="match status" value="1"/>
</dbReference>
<proteinExistence type="predicted"/>
<evidence type="ECO:0000259" key="5">
    <source>
        <dbReference type="SMART" id="SM00922"/>
    </source>
</evidence>
<evidence type="ECO:0000256" key="4">
    <source>
        <dbReference type="SAM" id="MobiDB-lite"/>
    </source>
</evidence>
<dbReference type="Pfam" id="PF02746">
    <property type="entry name" value="MR_MLE_N"/>
    <property type="match status" value="1"/>
</dbReference>
<dbReference type="PROSITE" id="PS00909">
    <property type="entry name" value="MR_MLE_2"/>
    <property type="match status" value="1"/>
</dbReference>
<dbReference type="InterPro" id="IPR029065">
    <property type="entry name" value="Enolase_C-like"/>
</dbReference>
<comment type="caution">
    <text evidence="6">The sequence shown here is derived from an EMBL/GenBank/DDBJ whole genome shotgun (WGS) entry which is preliminary data.</text>
</comment>
<dbReference type="InterPro" id="IPR013342">
    <property type="entry name" value="Mandelate_racemase_C"/>
</dbReference>
<dbReference type="SUPFAM" id="SSF51604">
    <property type="entry name" value="Enolase C-terminal domain-like"/>
    <property type="match status" value="1"/>
</dbReference>
<keyword evidence="3" id="KW-0460">Magnesium</keyword>
<evidence type="ECO:0000256" key="2">
    <source>
        <dbReference type="ARBA" id="ARBA00022723"/>
    </source>
</evidence>
<feature type="domain" description="Mandelate racemase/muconate lactonizing enzyme C-terminal" evidence="5">
    <location>
        <begin position="141"/>
        <end position="238"/>
    </location>
</feature>
<dbReference type="InterPro" id="IPR013341">
    <property type="entry name" value="Mandelate_racemase_N_dom"/>
</dbReference>
<reference evidence="7" key="1">
    <citation type="journal article" date="2019" name="Int. J. Syst. Evol. Microbiol.">
        <title>The Global Catalogue of Microorganisms (GCM) 10K type strain sequencing project: providing services to taxonomists for standard genome sequencing and annotation.</title>
        <authorList>
            <consortium name="The Broad Institute Genomics Platform"/>
            <consortium name="The Broad Institute Genome Sequencing Center for Infectious Disease"/>
            <person name="Wu L."/>
            <person name="Ma J."/>
        </authorList>
    </citation>
    <scope>NUCLEOTIDE SEQUENCE [LARGE SCALE GENOMIC DNA]</scope>
    <source>
        <strain evidence="7">JCM 18123</strain>
    </source>
</reference>
<dbReference type="SUPFAM" id="SSF54826">
    <property type="entry name" value="Enolase N-terminal domain-like"/>
    <property type="match status" value="1"/>
</dbReference>
<evidence type="ECO:0000256" key="1">
    <source>
        <dbReference type="ARBA" id="ARBA00001946"/>
    </source>
</evidence>
<dbReference type="EMBL" id="BAABIK010000034">
    <property type="protein sequence ID" value="GAA4954904.1"/>
    <property type="molecule type" value="Genomic_DNA"/>
</dbReference>
<organism evidence="6 7">
    <name type="scientific">Streptomonospora halophila</name>
    <dbReference type="NCBI Taxonomy" id="427369"/>
    <lineage>
        <taxon>Bacteria</taxon>
        <taxon>Bacillati</taxon>
        <taxon>Actinomycetota</taxon>
        <taxon>Actinomycetes</taxon>
        <taxon>Streptosporangiales</taxon>
        <taxon>Nocardiopsidaceae</taxon>
        <taxon>Streptomonospora</taxon>
    </lineage>
</organism>
<feature type="region of interest" description="Disordered" evidence="4">
    <location>
        <begin position="334"/>
        <end position="356"/>
    </location>
</feature>
<evidence type="ECO:0000313" key="7">
    <source>
        <dbReference type="Proteomes" id="UP001499993"/>
    </source>
</evidence>
<dbReference type="PROSITE" id="PS00908">
    <property type="entry name" value="MR_MLE_1"/>
    <property type="match status" value="1"/>
</dbReference>
<name>A0ABP9GVX8_9ACTN</name>
<dbReference type="InterPro" id="IPR029017">
    <property type="entry name" value="Enolase-like_N"/>
</dbReference>
<gene>
    <name evidence="6" type="ORF">GCM10023224_45500</name>
</gene>
<dbReference type="SMART" id="SM00922">
    <property type="entry name" value="MR_MLE"/>
    <property type="match status" value="1"/>
</dbReference>
<evidence type="ECO:0000256" key="3">
    <source>
        <dbReference type="ARBA" id="ARBA00022842"/>
    </source>
</evidence>
<dbReference type="SFLD" id="SFLDS00001">
    <property type="entry name" value="Enolase"/>
    <property type="match status" value="1"/>
</dbReference>
<dbReference type="Proteomes" id="UP001499993">
    <property type="component" value="Unassembled WGS sequence"/>
</dbReference>
<dbReference type="PANTHER" id="PTHR13794">
    <property type="entry name" value="ENOLASE SUPERFAMILY, MANDELATE RACEMASE"/>
    <property type="match status" value="1"/>
</dbReference>
<protein>
    <submittedName>
        <fullName evidence="6">Mandelate racemase/muconate lactonizing enzyme family protein</fullName>
    </submittedName>
</protein>
<dbReference type="Pfam" id="PF13378">
    <property type="entry name" value="MR_MLE_C"/>
    <property type="match status" value="1"/>
</dbReference>
<dbReference type="RefSeq" id="WP_345558796.1">
    <property type="nucleotide sequence ID" value="NZ_BAABIK010000034.1"/>
</dbReference>
<keyword evidence="7" id="KW-1185">Reference proteome</keyword>
<comment type="cofactor">
    <cofactor evidence="1">
        <name>Mg(2+)</name>
        <dbReference type="ChEBI" id="CHEBI:18420"/>
    </cofactor>
</comment>
<dbReference type="Gene3D" id="3.30.390.10">
    <property type="entry name" value="Enolase-like, N-terminal domain"/>
    <property type="match status" value="1"/>
</dbReference>
<dbReference type="InterPro" id="IPR046945">
    <property type="entry name" value="RHMD-like"/>
</dbReference>